<comment type="caution">
    <text evidence="2">The sequence shown here is derived from an EMBL/GenBank/DDBJ whole genome shotgun (WGS) entry which is preliminary data.</text>
</comment>
<feature type="region of interest" description="Disordered" evidence="1">
    <location>
        <begin position="163"/>
        <end position="190"/>
    </location>
</feature>
<protein>
    <submittedName>
        <fullName evidence="2">Uncharacterized protein</fullName>
    </submittedName>
</protein>
<dbReference type="AlphaFoldDB" id="A0A645ERF7"/>
<sequence length="295" mass="33140">MQKLRDTVAQDQLQKRFPAVADGTFLPEPRAVESYREDKTQITLPPGADDPVLFAETRRLLQTATAARLAAGNTELSAQLDAVAAVYDAVVTEMEQLRDQGSPSWLARWFGAEDKVDLETIKACYTRRGLAQFLAGGKRNYPELFPKTAIEIDLRTRAILQRLSNPAEPQPRPQPASRTKPEDKETPATTYRIVVHTKNDQLVVRLKEQCFVGTLEPSRREAEEKRMIAEIAEALTELCRQAAQDAPAPPRFMIRIEVGDGAVYYRFIAELREALKETLRRNGAAVEDVLARNPR</sequence>
<proteinExistence type="predicted"/>
<reference evidence="2" key="1">
    <citation type="submission" date="2019-08" db="EMBL/GenBank/DDBJ databases">
        <authorList>
            <person name="Kucharzyk K."/>
            <person name="Murdoch R.W."/>
            <person name="Higgins S."/>
            <person name="Loffler F."/>
        </authorList>
    </citation>
    <scope>NUCLEOTIDE SEQUENCE</scope>
</reference>
<evidence type="ECO:0000256" key="1">
    <source>
        <dbReference type="SAM" id="MobiDB-lite"/>
    </source>
</evidence>
<name>A0A645ERF7_9ZZZZ</name>
<organism evidence="2">
    <name type="scientific">bioreactor metagenome</name>
    <dbReference type="NCBI Taxonomy" id="1076179"/>
    <lineage>
        <taxon>unclassified sequences</taxon>
        <taxon>metagenomes</taxon>
        <taxon>ecological metagenomes</taxon>
    </lineage>
</organism>
<dbReference type="EMBL" id="VSSQ01050338">
    <property type="protein sequence ID" value="MPN04427.1"/>
    <property type="molecule type" value="Genomic_DNA"/>
</dbReference>
<accession>A0A645ERF7</accession>
<evidence type="ECO:0000313" key="2">
    <source>
        <dbReference type="EMBL" id="MPN04427.1"/>
    </source>
</evidence>
<gene>
    <name evidence="2" type="ORF">SDC9_151665</name>
</gene>